<dbReference type="AlphaFoldDB" id="A0A8T0EEI3"/>
<evidence type="ECO:0000256" key="1">
    <source>
        <dbReference type="SAM" id="MobiDB-lite"/>
    </source>
</evidence>
<dbReference type="Gene3D" id="2.60.210.10">
    <property type="entry name" value="Apoptosis, Tumor Necrosis Factor Receptor Associated Protein 2, Chain A"/>
    <property type="match status" value="1"/>
</dbReference>
<feature type="compositionally biased region" description="Basic and acidic residues" evidence="1">
    <location>
        <begin position="485"/>
        <end position="507"/>
    </location>
</feature>
<dbReference type="Proteomes" id="UP000807504">
    <property type="component" value="Unassembled WGS sequence"/>
</dbReference>
<feature type="compositionally biased region" description="Acidic residues" evidence="1">
    <location>
        <begin position="456"/>
        <end position="483"/>
    </location>
</feature>
<keyword evidence="5" id="KW-1185">Reference proteome</keyword>
<feature type="compositionally biased region" description="Basic and acidic residues" evidence="1">
    <location>
        <begin position="399"/>
        <end position="414"/>
    </location>
</feature>
<dbReference type="GO" id="GO:0030163">
    <property type="term" value="P:protein catabolic process"/>
    <property type="evidence" value="ECO:0007669"/>
    <property type="project" value="UniProtKB-ARBA"/>
</dbReference>
<dbReference type="Gene3D" id="3.30.710.10">
    <property type="entry name" value="Potassium Channel Kv1.1, Chain A"/>
    <property type="match status" value="1"/>
</dbReference>
<dbReference type="InterPro" id="IPR011333">
    <property type="entry name" value="SKP1/BTB/POZ_sf"/>
</dbReference>
<protein>
    <submittedName>
        <fullName evidence="4">Speckle-type POZ protein like</fullName>
    </submittedName>
</protein>
<dbReference type="PROSITE" id="PS50144">
    <property type="entry name" value="MATH"/>
    <property type="match status" value="1"/>
</dbReference>
<dbReference type="SUPFAM" id="SSF49599">
    <property type="entry name" value="TRAF domain-like"/>
    <property type="match status" value="1"/>
</dbReference>
<gene>
    <name evidence="4" type="ORF">HNY73_018720</name>
</gene>
<dbReference type="CDD" id="cd18186">
    <property type="entry name" value="BTB_POZ_ZBTB_KLHL-like"/>
    <property type="match status" value="1"/>
</dbReference>
<sequence>MASMHSDQGNEENCFSITWRIEKVIRNSEKINKFTSPRFVVNALDKSAWTLKVLREGEKYGASNIDISLHREMNGTAPTDMEVKYELSLVRKDGSVLRYSVGEYSFRRDKEDGCPSTAKVEEVIDTKQDMFFPQDVLTVRCRMWRKGEDMLQDTRCFARTRVGVEKRLYACRMKNFSTHELDLTGTLFMKSPMDKIALVSVDITLRKEGNNEVIYIEPTLVDRTIENASLRLSLLDASGNAVECNQEEFQFDNSSASTRFMFLFTRNKLVANKELFLPNDTLTLEWDWTFTKEIEEIHYDHTKWNNVNTIWMSQSPYCKDGNPLWMYQFKINNLNNSNEYEKLRESQRLSEPQELNESEKMSESSKLNESEKSSKSQKLDKSEELSESKELNESVGLREPQELNESEKIKEPSKLNEFQKSIESQKLDESEKLGECKELNESEELSEPKELKESEESSESEGFSESEELGESEESSEFEELSELNELKESEELREPKELSESEKLSESEESSEFEVLNEVEVSDPNELNKSEDLCKPKELKESEELSEPKELDESEELCKPKELKESEELSEPKELHESEKLNEPKELNESEKLREPNELKEREELNEPNELKEHEELNESKELKKSEQFSDSEELSESGESSESEDLSDSEESSESEDLSDSEESIESEKLSDPNELNESKELNEPNKINESEKLCEPKELNESEELSKPKELDESEKLNEPNKLKENSSESEESNESENLSEVNELDESEKVTEPHELNQSEKLGEESQKVSESDKSKDSGKSIESEKMDESQMLSTTNILSESQYLSNDKISRSKSLIDKVKSFYERKFLCDVQLKTSTSAFPAHKVILSAFSSVFKDKLLNEEEEKESDFINIEDLEDDTVKRMLDYIYTSNVEILTWESASKLYEAANKYAILNLKNLCSSYLKNNLSPSNACEILLLSHNYSDNEMKKFVMDFIVKQGKEILNSEWRLLMNSNGKLAAEALYRLFYEN</sequence>
<name>A0A8T0EEI3_ARGBR</name>
<accession>A0A8T0EEI3</accession>
<feature type="compositionally biased region" description="Basic and acidic residues" evidence="1">
    <location>
        <begin position="357"/>
        <end position="392"/>
    </location>
</feature>
<feature type="compositionally biased region" description="Basic and acidic residues" evidence="1">
    <location>
        <begin position="423"/>
        <end position="455"/>
    </location>
</feature>
<dbReference type="Gene3D" id="1.25.40.420">
    <property type="match status" value="1"/>
</dbReference>
<feature type="region of interest" description="Disordered" evidence="1">
    <location>
        <begin position="342"/>
        <end position="797"/>
    </location>
</feature>
<evidence type="ECO:0000313" key="5">
    <source>
        <dbReference type="Proteomes" id="UP000807504"/>
    </source>
</evidence>
<dbReference type="InterPro" id="IPR002083">
    <property type="entry name" value="MATH/TRAF_dom"/>
</dbReference>
<organism evidence="4 5">
    <name type="scientific">Argiope bruennichi</name>
    <name type="common">Wasp spider</name>
    <name type="synonym">Aranea bruennichi</name>
    <dbReference type="NCBI Taxonomy" id="94029"/>
    <lineage>
        <taxon>Eukaryota</taxon>
        <taxon>Metazoa</taxon>
        <taxon>Ecdysozoa</taxon>
        <taxon>Arthropoda</taxon>
        <taxon>Chelicerata</taxon>
        <taxon>Arachnida</taxon>
        <taxon>Araneae</taxon>
        <taxon>Araneomorphae</taxon>
        <taxon>Entelegynae</taxon>
        <taxon>Araneoidea</taxon>
        <taxon>Araneidae</taxon>
        <taxon>Argiope</taxon>
    </lineage>
</organism>
<comment type="caution">
    <text evidence="4">The sequence shown here is derived from an EMBL/GenBank/DDBJ whole genome shotgun (WGS) entry which is preliminary data.</text>
</comment>
<feature type="domain" description="BTB" evidence="2">
    <location>
        <begin position="834"/>
        <end position="901"/>
    </location>
</feature>
<dbReference type="SMART" id="SM00225">
    <property type="entry name" value="BTB"/>
    <property type="match status" value="1"/>
</dbReference>
<dbReference type="PROSITE" id="PS50097">
    <property type="entry name" value="BTB"/>
    <property type="match status" value="1"/>
</dbReference>
<dbReference type="SUPFAM" id="SSF54695">
    <property type="entry name" value="POZ domain"/>
    <property type="match status" value="1"/>
</dbReference>
<reference evidence="4" key="2">
    <citation type="submission" date="2020-06" db="EMBL/GenBank/DDBJ databases">
        <authorList>
            <person name="Sheffer M."/>
        </authorList>
    </citation>
    <scope>NUCLEOTIDE SEQUENCE</scope>
</reference>
<feature type="compositionally biased region" description="Acidic residues" evidence="1">
    <location>
        <begin position="508"/>
        <end position="524"/>
    </location>
</feature>
<evidence type="ECO:0000313" key="4">
    <source>
        <dbReference type="EMBL" id="KAF8771281.1"/>
    </source>
</evidence>
<feature type="compositionally biased region" description="Basic and acidic residues" evidence="1">
    <location>
        <begin position="527"/>
        <end position="629"/>
    </location>
</feature>
<dbReference type="InterPro" id="IPR000210">
    <property type="entry name" value="BTB/POZ_dom"/>
</dbReference>
<reference evidence="4" key="1">
    <citation type="journal article" date="2020" name="bioRxiv">
        <title>Chromosome-level reference genome of the European wasp spider Argiope bruennichi: a resource for studies on range expansion and evolutionary adaptation.</title>
        <authorList>
            <person name="Sheffer M.M."/>
            <person name="Hoppe A."/>
            <person name="Krehenwinkel H."/>
            <person name="Uhl G."/>
            <person name="Kuss A.W."/>
            <person name="Jensen L."/>
            <person name="Jensen C."/>
            <person name="Gillespie R.G."/>
            <person name="Hoff K.J."/>
            <person name="Prost S."/>
        </authorList>
    </citation>
    <scope>NUCLEOTIDE SEQUENCE</scope>
</reference>
<feature type="compositionally biased region" description="Basic and acidic residues" evidence="1">
    <location>
        <begin position="751"/>
        <end position="793"/>
    </location>
</feature>
<feature type="domain" description="MATH" evidence="3">
    <location>
        <begin position="14"/>
        <end position="143"/>
    </location>
</feature>
<dbReference type="InterPro" id="IPR008974">
    <property type="entry name" value="TRAF-like"/>
</dbReference>
<dbReference type="Pfam" id="PF00651">
    <property type="entry name" value="BTB"/>
    <property type="match status" value="1"/>
</dbReference>
<evidence type="ECO:0000259" key="2">
    <source>
        <dbReference type="PROSITE" id="PS50097"/>
    </source>
</evidence>
<proteinExistence type="predicted"/>
<feature type="compositionally biased region" description="Acidic residues" evidence="1">
    <location>
        <begin position="631"/>
        <end position="667"/>
    </location>
</feature>
<feature type="compositionally biased region" description="Basic and acidic residues" evidence="1">
    <location>
        <begin position="668"/>
        <end position="730"/>
    </location>
</feature>
<evidence type="ECO:0000259" key="3">
    <source>
        <dbReference type="PROSITE" id="PS50144"/>
    </source>
</evidence>
<dbReference type="EMBL" id="JABXBU010002228">
    <property type="protein sequence ID" value="KAF8771281.1"/>
    <property type="molecule type" value="Genomic_DNA"/>
</dbReference>
<dbReference type="PANTHER" id="PTHR24413">
    <property type="entry name" value="SPECKLE-TYPE POZ PROTEIN"/>
    <property type="match status" value="1"/>
</dbReference>